<protein>
    <submittedName>
        <fullName evidence="2">Uncharacterized protein</fullName>
    </submittedName>
</protein>
<accession>A0A7S3JJQ4</accession>
<dbReference type="AlphaFoldDB" id="A0A7S3JJQ4"/>
<feature type="compositionally biased region" description="Basic and acidic residues" evidence="1">
    <location>
        <begin position="154"/>
        <end position="165"/>
    </location>
</feature>
<gene>
    <name evidence="2" type="ORF">EHAR0213_LOCUS15982</name>
    <name evidence="3" type="ORF">EHAR0213_LOCUS15983</name>
</gene>
<sequence length="204" mass="23263">MSLENNISNNNEPLSSLPLHLRDHRIIRSHSINRIPESSRYMKESFLFDKIKQSHFKDDNTLEKDYSPLVDNRPFMPRILKINAADFENLSSSSVSSQSSMHSFNDAASASSLELSFDGSGNPYLKPFRASAFAKVQNKDVSDRSSSVSQDGQSRSDSESREKRMPPPPDSFSNLKADMRFQNKSSFFRLKNENDSYENPYDPH</sequence>
<proteinExistence type="predicted"/>
<evidence type="ECO:0000313" key="2">
    <source>
        <dbReference type="EMBL" id="CAE0357065.1"/>
    </source>
</evidence>
<evidence type="ECO:0000313" key="3">
    <source>
        <dbReference type="EMBL" id="CAE0357066.1"/>
    </source>
</evidence>
<feature type="compositionally biased region" description="Low complexity" evidence="1">
    <location>
        <begin position="144"/>
        <end position="153"/>
    </location>
</feature>
<reference evidence="2" key="1">
    <citation type="submission" date="2021-01" db="EMBL/GenBank/DDBJ databases">
        <authorList>
            <person name="Corre E."/>
            <person name="Pelletier E."/>
            <person name="Niang G."/>
            <person name="Scheremetjew M."/>
            <person name="Finn R."/>
            <person name="Kale V."/>
            <person name="Holt S."/>
            <person name="Cochrane G."/>
            <person name="Meng A."/>
            <person name="Brown T."/>
            <person name="Cohen L."/>
        </authorList>
    </citation>
    <scope>NUCLEOTIDE SEQUENCE</scope>
    <source>
        <strain evidence="2">FSP1.4</strain>
    </source>
</reference>
<dbReference type="EMBL" id="HBII01037642">
    <property type="protein sequence ID" value="CAE0357065.1"/>
    <property type="molecule type" value="Transcribed_RNA"/>
</dbReference>
<feature type="region of interest" description="Disordered" evidence="1">
    <location>
        <begin position="185"/>
        <end position="204"/>
    </location>
</feature>
<name>A0A7S3JJQ4_9SPIT</name>
<dbReference type="EMBL" id="HBII01037643">
    <property type="protein sequence ID" value="CAE0357066.1"/>
    <property type="molecule type" value="Transcribed_RNA"/>
</dbReference>
<feature type="region of interest" description="Disordered" evidence="1">
    <location>
        <begin position="139"/>
        <end position="177"/>
    </location>
</feature>
<organism evidence="2">
    <name type="scientific">Euplotes harpa</name>
    <dbReference type="NCBI Taxonomy" id="151035"/>
    <lineage>
        <taxon>Eukaryota</taxon>
        <taxon>Sar</taxon>
        <taxon>Alveolata</taxon>
        <taxon>Ciliophora</taxon>
        <taxon>Intramacronucleata</taxon>
        <taxon>Spirotrichea</taxon>
        <taxon>Hypotrichia</taxon>
        <taxon>Euplotida</taxon>
        <taxon>Euplotidae</taxon>
        <taxon>Euplotes</taxon>
    </lineage>
</organism>
<evidence type="ECO:0000256" key="1">
    <source>
        <dbReference type="SAM" id="MobiDB-lite"/>
    </source>
</evidence>